<dbReference type="EC" id="5.4.99.5" evidence="2 5"/>
<comment type="catalytic activity">
    <reaction evidence="5">
        <text>chorismate = prephenate</text>
        <dbReference type="Rhea" id="RHEA:13897"/>
        <dbReference type="ChEBI" id="CHEBI:29748"/>
        <dbReference type="ChEBI" id="CHEBI:29934"/>
        <dbReference type="EC" id="5.4.99.5"/>
    </reaction>
</comment>
<dbReference type="PROSITE" id="PS51168">
    <property type="entry name" value="CHORISMATE_MUT_2"/>
    <property type="match status" value="1"/>
</dbReference>
<dbReference type="Pfam" id="PF01817">
    <property type="entry name" value="CM_2"/>
    <property type="match status" value="1"/>
</dbReference>
<dbReference type="PANTHER" id="PTHR38041:SF2">
    <property type="entry name" value="SECRETED CHORISMATE MUTASE"/>
    <property type="match status" value="1"/>
</dbReference>
<dbReference type="SMART" id="SM00830">
    <property type="entry name" value="CM_2"/>
    <property type="match status" value="1"/>
</dbReference>
<dbReference type="InterPro" id="IPR051331">
    <property type="entry name" value="Chorismate_mutase-related"/>
</dbReference>
<evidence type="ECO:0000313" key="9">
    <source>
        <dbReference type="Proteomes" id="UP000031012"/>
    </source>
</evidence>
<dbReference type="PANTHER" id="PTHR38041">
    <property type="entry name" value="CHORISMATE MUTASE"/>
    <property type="match status" value="1"/>
</dbReference>
<sequence length="188" mass="21309">MAKIKSAQQAVKVVCTLIAFMGFSSLAQAYQYDQTARLINERLSYMKDVAGYKAEQHLPIEDLTQEKKVLDQSVSEAESFGLNSETVKPFIVTQMNVAKAIQYRYRADWLSSPETNWKPQDLAEVRLKISTLNTELLKNIADQLKKNNNKAPHGCGYMWSVQHPQLKEADKKALCITLNKIKLKEGKS</sequence>
<evidence type="ECO:0000259" key="7">
    <source>
        <dbReference type="PROSITE" id="PS51168"/>
    </source>
</evidence>
<dbReference type="GO" id="GO:0009697">
    <property type="term" value="P:salicylic acid biosynthetic process"/>
    <property type="evidence" value="ECO:0007669"/>
    <property type="project" value="TreeGrafter"/>
</dbReference>
<dbReference type="UniPathway" id="UPA00120">
    <property type="reaction ID" value="UER00203"/>
</dbReference>
<dbReference type="Gene3D" id="1.20.59.10">
    <property type="entry name" value="Chorismate mutase"/>
    <property type="match status" value="1"/>
</dbReference>
<feature type="domain" description="Chorismate mutase" evidence="7">
    <location>
        <begin position="1"/>
        <end position="106"/>
    </location>
</feature>
<dbReference type="InterPro" id="IPR036979">
    <property type="entry name" value="CM_dom_sf"/>
</dbReference>
<dbReference type="NCBIfam" id="NF005965">
    <property type="entry name" value="PRK08055.1"/>
    <property type="match status" value="1"/>
</dbReference>
<reference evidence="8 9" key="1">
    <citation type="submission" date="2014-03" db="EMBL/GenBank/DDBJ databases">
        <title>Genome sequence of the diesel-degrader and plant-growth promoter Acinetobacter oleivorans PF-1 isolated from the roots of poplar tree.</title>
        <authorList>
            <person name="Gkorezis P."/>
            <person name="van Hamme J."/>
            <person name="Rineau F."/>
            <person name="Vangronsveld J."/>
            <person name="Francetti A."/>
        </authorList>
    </citation>
    <scope>NUCLEOTIDE SEQUENCE [LARGE SCALE GENOMIC DNA]</scope>
    <source>
        <strain evidence="8 9">PF1</strain>
    </source>
</reference>
<accession>A0A0B2UC04</accession>
<keyword evidence="4 5" id="KW-0413">Isomerase</keyword>
<dbReference type="InterPro" id="IPR008240">
    <property type="entry name" value="Chorismate_mutase_periplasmic"/>
</dbReference>
<comment type="function">
    <text evidence="5">Catalyzes the Claisen rearrangement of chorismate to prephenate.</text>
</comment>
<proteinExistence type="predicted"/>
<evidence type="ECO:0000256" key="1">
    <source>
        <dbReference type="ARBA" id="ARBA00004817"/>
    </source>
</evidence>
<dbReference type="InterPro" id="IPR036263">
    <property type="entry name" value="Chorismate_II_sf"/>
</dbReference>
<dbReference type="AlphaFoldDB" id="A0A0B2UC04"/>
<dbReference type="PIRSF" id="PIRSF026640">
    <property type="entry name" value="Peripl_chor_mut"/>
    <property type="match status" value="1"/>
</dbReference>
<comment type="caution">
    <text evidence="8">The sequence shown here is derived from an EMBL/GenBank/DDBJ whole genome shotgun (WGS) entry which is preliminary data.</text>
</comment>
<dbReference type="NCBIfam" id="TIGR01806">
    <property type="entry name" value="CM_mono2"/>
    <property type="match status" value="1"/>
</dbReference>
<protein>
    <recommendedName>
        <fullName evidence="2 5">Chorismate mutase</fullName>
        <ecNumber evidence="2 5">5.4.99.5</ecNumber>
    </recommendedName>
</protein>
<dbReference type="Proteomes" id="UP000031012">
    <property type="component" value="Unassembled WGS sequence"/>
</dbReference>
<comment type="pathway">
    <text evidence="1 5">Metabolic intermediate biosynthesis; prephenate biosynthesis; prephenate from chorismate: step 1/1.</text>
</comment>
<evidence type="ECO:0000256" key="4">
    <source>
        <dbReference type="ARBA" id="ARBA00023235"/>
    </source>
</evidence>
<evidence type="ECO:0000256" key="2">
    <source>
        <dbReference type="ARBA" id="ARBA00012404"/>
    </source>
</evidence>
<dbReference type="SUPFAM" id="SSF48600">
    <property type="entry name" value="Chorismate mutase II"/>
    <property type="match status" value="1"/>
</dbReference>
<evidence type="ECO:0000256" key="6">
    <source>
        <dbReference type="SAM" id="SignalP"/>
    </source>
</evidence>
<name>A0A0B2UC04_9GAMM</name>
<gene>
    <name evidence="8" type="ORF">DH17_15415</name>
</gene>
<feature type="signal peptide" evidence="6">
    <location>
        <begin position="1"/>
        <end position="29"/>
    </location>
</feature>
<organism evidence="8 9">
    <name type="scientific">Acinetobacter oleivorans</name>
    <dbReference type="NCBI Taxonomy" id="1148157"/>
    <lineage>
        <taxon>Bacteria</taxon>
        <taxon>Pseudomonadati</taxon>
        <taxon>Pseudomonadota</taxon>
        <taxon>Gammaproteobacteria</taxon>
        <taxon>Moraxellales</taxon>
        <taxon>Moraxellaceae</taxon>
        <taxon>Acinetobacter</taxon>
    </lineage>
</organism>
<feature type="chain" id="PRO_5002094771" description="Chorismate mutase" evidence="6">
    <location>
        <begin position="30"/>
        <end position="188"/>
    </location>
</feature>
<keyword evidence="3 6" id="KW-0732">Signal</keyword>
<evidence type="ECO:0000256" key="3">
    <source>
        <dbReference type="ARBA" id="ARBA00022729"/>
    </source>
</evidence>
<evidence type="ECO:0000256" key="5">
    <source>
        <dbReference type="PIRNR" id="PIRNR026640"/>
    </source>
</evidence>
<dbReference type="GO" id="GO:0046417">
    <property type="term" value="P:chorismate metabolic process"/>
    <property type="evidence" value="ECO:0007669"/>
    <property type="project" value="InterPro"/>
</dbReference>
<dbReference type="EMBL" id="JHQK01000006">
    <property type="protein sequence ID" value="KHN66923.1"/>
    <property type="molecule type" value="Genomic_DNA"/>
</dbReference>
<dbReference type="InterPro" id="IPR002701">
    <property type="entry name" value="CM_II_prokaryot"/>
</dbReference>
<dbReference type="GO" id="GO:0004106">
    <property type="term" value="F:chorismate mutase activity"/>
    <property type="evidence" value="ECO:0007669"/>
    <property type="project" value="UniProtKB-EC"/>
</dbReference>
<evidence type="ECO:0000313" key="8">
    <source>
        <dbReference type="EMBL" id="KHN66923.1"/>
    </source>
</evidence>